<dbReference type="Proteomes" id="UP000004169">
    <property type="component" value="Unassembled WGS sequence"/>
</dbReference>
<evidence type="ECO:0000313" key="3">
    <source>
        <dbReference type="Proteomes" id="UP000004169"/>
    </source>
</evidence>
<comment type="caution">
    <text evidence="2">The sequence shown here is derived from an EMBL/GenBank/DDBJ whole genome shotgun (WGS) entry which is preliminary data.</text>
</comment>
<keyword evidence="2" id="KW-0540">Nuclease</keyword>
<evidence type="ECO:0000256" key="1">
    <source>
        <dbReference type="SAM" id="MobiDB-lite"/>
    </source>
</evidence>
<name>H8FUY4_MAGML</name>
<evidence type="ECO:0000313" key="2">
    <source>
        <dbReference type="EMBL" id="CCG42172.1"/>
    </source>
</evidence>
<dbReference type="AlphaFoldDB" id="H8FUY4"/>
<sequence length="123" mass="13846">MPAGQPCPHCAAVAAERKRQIDRDRGTAASRGYDARWQKYRAAYLREHPLCECPDCQAGRLRVRAASVVDHVKPHRGDQTLFWDPKNHQAMHEDCHRSKTAREDGGFGNPRRSGAGHCTRGCR</sequence>
<protein>
    <submittedName>
        <fullName evidence="2">HNH endonuclease</fullName>
    </submittedName>
</protein>
<proteinExistence type="predicted"/>
<keyword evidence="2" id="KW-0378">Hydrolase</keyword>
<gene>
    <name evidence="2" type="ORF">PHAMO_340045</name>
</gene>
<feature type="region of interest" description="Disordered" evidence="1">
    <location>
        <begin position="93"/>
        <end position="123"/>
    </location>
</feature>
<dbReference type="eggNOG" id="COG1403">
    <property type="taxonomic scope" value="Bacteria"/>
</dbReference>
<reference evidence="2 3" key="1">
    <citation type="journal article" date="2012" name="J. Bacteriol.">
        <title>Draft Genome Sequence of the Purple Photosynthetic Bacterium Phaeospirillum molischianum DSM120, a Particularly Versatile Bacterium.</title>
        <authorList>
            <person name="Duquesne K."/>
            <person name="Prima V."/>
            <person name="Ji B."/>
            <person name="Rouy Z."/>
            <person name="Medigue C."/>
            <person name="Talla E."/>
            <person name="Sturgis J.N."/>
        </authorList>
    </citation>
    <scope>NUCLEOTIDE SEQUENCE [LARGE SCALE GENOMIC DNA]</scope>
    <source>
        <strain evidence="3">DSM120</strain>
    </source>
</reference>
<dbReference type="STRING" id="1150626.PHAMO_340045"/>
<dbReference type="Gene3D" id="1.10.30.50">
    <property type="match status" value="1"/>
</dbReference>
<dbReference type="GO" id="GO:0004519">
    <property type="term" value="F:endonuclease activity"/>
    <property type="evidence" value="ECO:0007669"/>
    <property type="project" value="UniProtKB-KW"/>
</dbReference>
<keyword evidence="2" id="KW-0255">Endonuclease</keyword>
<feature type="compositionally biased region" description="Basic and acidic residues" evidence="1">
    <location>
        <begin position="93"/>
        <end position="105"/>
    </location>
</feature>
<keyword evidence="3" id="KW-1185">Reference proteome</keyword>
<dbReference type="EMBL" id="CAHP01000028">
    <property type="protein sequence ID" value="CCG42172.1"/>
    <property type="molecule type" value="Genomic_DNA"/>
</dbReference>
<accession>H8FUY4</accession>
<organism evidence="2 3">
    <name type="scientific">Magnetospirillum molischianum DSM 120</name>
    <dbReference type="NCBI Taxonomy" id="1150626"/>
    <lineage>
        <taxon>Bacteria</taxon>
        <taxon>Pseudomonadati</taxon>
        <taxon>Pseudomonadota</taxon>
        <taxon>Alphaproteobacteria</taxon>
        <taxon>Rhodospirillales</taxon>
        <taxon>Rhodospirillaceae</taxon>
        <taxon>Magnetospirillum</taxon>
    </lineage>
</organism>
<dbReference type="RefSeq" id="WP_002729808.1">
    <property type="nucleotide sequence ID" value="NZ_CAHP01000028.1"/>
</dbReference>